<dbReference type="EMBL" id="PQNQ01000072">
    <property type="protein sequence ID" value="RRQ01198.1"/>
    <property type="molecule type" value="Genomic_DNA"/>
</dbReference>
<keyword evidence="2" id="KW-0732">Signal</keyword>
<evidence type="ECO:0000256" key="1">
    <source>
        <dbReference type="SAM" id="Phobius"/>
    </source>
</evidence>
<proteinExistence type="predicted"/>
<keyword evidence="1" id="KW-1133">Transmembrane helix</keyword>
<feature type="transmembrane region" description="Helical" evidence="1">
    <location>
        <begin position="160"/>
        <end position="186"/>
    </location>
</feature>
<feature type="transmembrane region" description="Helical" evidence="1">
    <location>
        <begin position="637"/>
        <end position="661"/>
    </location>
</feature>
<sequence>MKTLSPYSIVKLSLSLVVVACALLAAAAAQMTERDVVRSITASVQVMTPLQPDEARRFLQDVNQLSRDTDTTVLVDRTDFGVRTLYVADGGHGARWLRDGYTSFTPSLEYVVRPLAELPDADVRQSFDNSGGDAFSRRFDDIARRYGAETSTLLAKEYEFFAATPLVIGVPVVAFIGIALLAYATIFNRRRYGILSLFGKSPWAMVLQDIRTGFLGWLPYAAAAGVVGSVGVLLYTSIDGLMLFGRYFLVFLVPILVLYVLVWIGLVLVASRAMIVRALAGEVPTLAVVGSGMGMRVAACIVLVMSCVSLWNHYPEFLRQEELRSDIEPIGGLYRISVNAATAGGDIEATTAALAGAANAFKVEGKTVEFQRVYVDRNAPVMLMNRSAADMLLSGSAQQSMADVPRESGVIMYPADALTASGVTAGDLRAVAGRYYSGQDLCRDRECAVRTPDVEYSVRVPWIEPGWWKPDVVQRNPLLIVAPDDFTADSDTTTFGFLTTGNILFRGEDAVREFQSDKEISDAVFLQRSILDEWDESHNQFRMSVTVDVVAAVVAVAAVLGLGLGSAYVCYLAWYQRFRVGFIFGLGVVRRFRAVLVMEAVTVVVALGLLGGIYAGYAGEEFSNPVMKQAILHVISPWAVVTVAGVVLGSSAVILSALGAASRRIQKSRAV</sequence>
<evidence type="ECO:0000313" key="3">
    <source>
        <dbReference type="EMBL" id="RRQ01198.1"/>
    </source>
</evidence>
<protein>
    <recommendedName>
        <fullName evidence="5">ABC transporter permease</fullName>
    </recommendedName>
</protein>
<feature type="transmembrane region" description="Helical" evidence="1">
    <location>
        <begin position="283"/>
        <end position="311"/>
    </location>
</feature>
<accession>A0A3R8PIR0</accession>
<feature type="chain" id="PRO_5018644859" description="ABC transporter permease" evidence="2">
    <location>
        <begin position="28"/>
        <end position="671"/>
    </location>
</feature>
<evidence type="ECO:0008006" key="5">
    <source>
        <dbReference type="Google" id="ProtNLM"/>
    </source>
</evidence>
<evidence type="ECO:0000313" key="4">
    <source>
        <dbReference type="Proteomes" id="UP000278422"/>
    </source>
</evidence>
<dbReference type="AlphaFoldDB" id="A0A3R8PIR0"/>
<feature type="transmembrane region" description="Helical" evidence="1">
    <location>
        <begin position="214"/>
        <end position="235"/>
    </location>
</feature>
<keyword evidence="1" id="KW-0812">Transmembrane</keyword>
<reference evidence="3 4" key="1">
    <citation type="submission" date="2018-01" db="EMBL/GenBank/DDBJ databases">
        <title>Twenty Corynebacterium bovis Genomes.</title>
        <authorList>
            <person name="Gulvik C.A."/>
        </authorList>
    </citation>
    <scope>NUCLEOTIDE SEQUENCE [LARGE SCALE GENOMIC DNA]</scope>
    <source>
        <strain evidence="3 4">16-2004</strain>
    </source>
</reference>
<feature type="transmembrane region" description="Helical" evidence="1">
    <location>
        <begin position="595"/>
        <end position="617"/>
    </location>
</feature>
<name>A0A3R8PIR0_9CORY</name>
<keyword evidence="4" id="KW-1185">Reference proteome</keyword>
<organism evidence="3 4">
    <name type="scientific">Corynebacterium bovis</name>
    <dbReference type="NCBI Taxonomy" id="36808"/>
    <lineage>
        <taxon>Bacteria</taxon>
        <taxon>Bacillati</taxon>
        <taxon>Actinomycetota</taxon>
        <taxon>Actinomycetes</taxon>
        <taxon>Mycobacteriales</taxon>
        <taxon>Corynebacteriaceae</taxon>
        <taxon>Corynebacterium</taxon>
    </lineage>
</organism>
<feature type="transmembrane region" description="Helical" evidence="1">
    <location>
        <begin position="549"/>
        <end position="574"/>
    </location>
</feature>
<evidence type="ECO:0000256" key="2">
    <source>
        <dbReference type="SAM" id="SignalP"/>
    </source>
</evidence>
<feature type="transmembrane region" description="Helical" evidence="1">
    <location>
        <begin position="247"/>
        <end position="271"/>
    </location>
</feature>
<gene>
    <name evidence="3" type="ORF">CXF42_11095</name>
</gene>
<keyword evidence="1" id="KW-0472">Membrane</keyword>
<feature type="signal peptide" evidence="2">
    <location>
        <begin position="1"/>
        <end position="27"/>
    </location>
</feature>
<dbReference type="Proteomes" id="UP000278422">
    <property type="component" value="Unassembled WGS sequence"/>
</dbReference>
<dbReference type="RefSeq" id="WP_125175522.1">
    <property type="nucleotide sequence ID" value="NZ_JBHYBM010000070.1"/>
</dbReference>
<comment type="caution">
    <text evidence="3">The sequence shown here is derived from an EMBL/GenBank/DDBJ whole genome shotgun (WGS) entry which is preliminary data.</text>
</comment>